<evidence type="ECO:0000256" key="1">
    <source>
        <dbReference type="SAM" id="MobiDB-lite"/>
    </source>
</evidence>
<feature type="region of interest" description="Disordered" evidence="1">
    <location>
        <begin position="78"/>
        <end position="155"/>
    </location>
</feature>
<evidence type="ECO:0000313" key="2">
    <source>
        <dbReference type="EMBL" id="MFC7669613.1"/>
    </source>
</evidence>
<protein>
    <submittedName>
        <fullName evidence="2">Uncharacterized protein</fullName>
    </submittedName>
</protein>
<feature type="compositionally biased region" description="Low complexity" evidence="1">
    <location>
        <begin position="90"/>
        <end position="99"/>
    </location>
</feature>
<dbReference type="Proteomes" id="UP001596513">
    <property type="component" value="Unassembled WGS sequence"/>
</dbReference>
<dbReference type="RefSeq" id="WP_380205105.1">
    <property type="nucleotide sequence ID" value="NZ_JBHTEK010000001.1"/>
</dbReference>
<evidence type="ECO:0000313" key="3">
    <source>
        <dbReference type="Proteomes" id="UP001596513"/>
    </source>
</evidence>
<comment type="caution">
    <text evidence="2">The sequence shown here is derived from an EMBL/GenBank/DDBJ whole genome shotgun (WGS) entry which is preliminary data.</text>
</comment>
<feature type="compositionally biased region" description="Gly residues" evidence="1">
    <location>
        <begin position="125"/>
        <end position="135"/>
    </location>
</feature>
<accession>A0ABW2U7Z0</accession>
<sequence length="155" mass="16146">MAHPNRGLAYAAELAGPLQAQAVLLHVRYDELLSHQEYVSNHSTRRADEERKQALSALAESQPVPAEVEISEDFLSDAVAASVRQHQSQPGGAEPAPGHGHAHRGGDPRGGRHAAPGAPAAAGGARRGAGSGGVAPGWCWPWTATSGFARKRQGD</sequence>
<keyword evidence="3" id="KW-1185">Reference proteome</keyword>
<feature type="compositionally biased region" description="Low complexity" evidence="1">
    <location>
        <begin position="113"/>
        <end position="124"/>
    </location>
</feature>
<proteinExistence type="predicted"/>
<gene>
    <name evidence="2" type="ORF">ACFQT0_21270</name>
</gene>
<organism evidence="2 3">
    <name type="scientific">Hymenobacter humi</name>
    <dbReference type="NCBI Taxonomy" id="1411620"/>
    <lineage>
        <taxon>Bacteria</taxon>
        <taxon>Pseudomonadati</taxon>
        <taxon>Bacteroidota</taxon>
        <taxon>Cytophagia</taxon>
        <taxon>Cytophagales</taxon>
        <taxon>Hymenobacteraceae</taxon>
        <taxon>Hymenobacter</taxon>
    </lineage>
</organism>
<feature type="region of interest" description="Disordered" evidence="1">
    <location>
        <begin position="41"/>
        <end position="66"/>
    </location>
</feature>
<dbReference type="EMBL" id="JBHTEK010000001">
    <property type="protein sequence ID" value="MFC7669613.1"/>
    <property type="molecule type" value="Genomic_DNA"/>
</dbReference>
<reference evidence="3" key="1">
    <citation type="journal article" date="2019" name="Int. J. Syst. Evol. Microbiol.">
        <title>The Global Catalogue of Microorganisms (GCM) 10K type strain sequencing project: providing services to taxonomists for standard genome sequencing and annotation.</title>
        <authorList>
            <consortium name="The Broad Institute Genomics Platform"/>
            <consortium name="The Broad Institute Genome Sequencing Center for Infectious Disease"/>
            <person name="Wu L."/>
            <person name="Ma J."/>
        </authorList>
    </citation>
    <scope>NUCLEOTIDE SEQUENCE [LARGE SCALE GENOMIC DNA]</scope>
    <source>
        <strain evidence="3">JCM 19635</strain>
    </source>
</reference>
<name>A0ABW2U7Z0_9BACT</name>